<accession>A0ACC0TY11</accession>
<keyword evidence="2" id="KW-1185">Reference proteome</keyword>
<reference evidence="1" key="1">
    <citation type="submission" date="2021-03" db="EMBL/GenBank/DDBJ databases">
        <title>Evolutionary priming and transition to the ectomycorrhizal habit in an iconic lineage of mushroom-forming fungi: is preadaptation a requirement?</title>
        <authorList>
            <consortium name="DOE Joint Genome Institute"/>
            <person name="Looney B.P."/>
            <person name="Miyauchi S."/>
            <person name="Morin E."/>
            <person name="Drula E."/>
            <person name="Courty P.E."/>
            <person name="Chicoki N."/>
            <person name="Fauchery L."/>
            <person name="Kohler A."/>
            <person name="Kuo A."/>
            <person name="LaButti K."/>
            <person name="Pangilinan J."/>
            <person name="Lipzen A."/>
            <person name="Riley R."/>
            <person name="Andreopoulos W."/>
            <person name="He G."/>
            <person name="Johnson J."/>
            <person name="Barry K.W."/>
            <person name="Grigoriev I.V."/>
            <person name="Nagy L."/>
            <person name="Hibbett D."/>
            <person name="Henrissat B."/>
            <person name="Matheny P.B."/>
            <person name="Labbe J."/>
            <person name="Martin A.F."/>
        </authorList>
    </citation>
    <scope>NUCLEOTIDE SEQUENCE</scope>
    <source>
        <strain evidence="1">BPL698</strain>
    </source>
</reference>
<feature type="non-terminal residue" evidence="1">
    <location>
        <position position="1"/>
    </location>
</feature>
<evidence type="ECO:0000313" key="2">
    <source>
        <dbReference type="Proteomes" id="UP001207468"/>
    </source>
</evidence>
<dbReference type="Proteomes" id="UP001207468">
    <property type="component" value="Unassembled WGS sequence"/>
</dbReference>
<name>A0ACC0TY11_9AGAM</name>
<gene>
    <name evidence="1" type="ORF">F5148DRAFT_1233794</name>
</gene>
<protein>
    <submittedName>
        <fullName evidence="1">Uncharacterized protein</fullName>
    </submittedName>
</protein>
<organism evidence="1 2">
    <name type="scientific">Russula earlei</name>
    <dbReference type="NCBI Taxonomy" id="71964"/>
    <lineage>
        <taxon>Eukaryota</taxon>
        <taxon>Fungi</taxon>
        <taxon>Dikarya</taxon>
        <taxon>Basidiomycota</taxon>
        <taxon>Agaricomycotina</taxon>
        <taxon>Agaricomycetes</taxon>
        <taxon>Russulales</taxon>
        <taxon>Russulaceae</taxon>
        <taxon>Russula</taxon>
    </lineage>
</organism>
<feature type="non-terminal residue" evidence="1">
    <location>
        <position position="97"/>
    </location>
</feature>
<proteinExistence type="predicted"/>
<sequence>VCQLSPICLPMCALWLAHSGPYTSIQPSTIRITGIASHRLYVSCCHPSLVCCHALTCLLSACVSHSLRAPSLSLSIANCLYVSHRCPSPRLMHCHTH</sequence>
<comment type="caution">
    <text evidence="1">The sequence shown here is derived from an EMBL/GenBank/DDBJ whole genome shotgun (WGS) entry which is preliminary data.</text>
</comment>
<dbReference type="EMBL" id="JAGFNK010000311">
    <property type="protein sequence ID" value="KAI9453232.1"/>
    <property type="molecule type" value="Genomic_DNA"/>
</dbReference>
<evidence type="ECO:0000313" key="1">
    <source>
        <dbReference type="EMBL" id="KAI9453232.1"/>
    </source>
</evidence>